<dbReference type="AlphaFoldDB" id="A0A1V9F7E0"/>
<dbReference type="EMBL" id="LVXG01000004">
    <property type="protein sequence ID" value="OQP54333.1"/>
    <property type="molecule type" value="Genomic_DNA"/>
</dbReference>
<evidence type="ECO:0000256" key="1">
    <source>
        <dbReference type="SAM" id="Phobius"/>
    </source>
</evidence>
<organism evidence="2 3">
    <name type="scientific">Niastella yeongjuensis</name>
    <dbReference type="NCBI Taxonomy" id="354355"/>
    <lineage>
        <taxon>Bacteria</taxon>
        <taxon>Pseudomonadati</taxon>
        <taxon>Bacteroidota</taxon>
        <taxon>Chitinophagia</taxon>
        <taxon>Chitinophagales</taxon>
        <taxon>Chitinophagaceae</taxon>
        <taxon>Niastella</taxon>
    </lineage>
</organism>
<proteinExistence type="predicted"/>
<feature type="transmembrane region" description="Helical" evidence="1">
    <location>
        <begin position="41"/>
        <end position="63"/>
    </location>
</feature>
<keyword evidence="1" id="KW-0472">Membrane</keyword>
<dbReference type="Proteomes" id="UP000192610">
    <property type="component" value="Unassembled WGS sequence"/>
</dbReference>
<accession>A0A1V9F7E0</accession>
<sequence>MKNMIKYFLKTRLLPALITSVPLWLLVDLITDGYFPPISKVMFYISLLLLFSQFIRIVSIMVAEIVLGTNVTRNAVGKLRQWGKRLVAQMKNALHAKVLGQFVVRVFSKGPKKRPRRGRRMLLHLLLKERGDLPDSPELSRLALKYIVARAVIGGCVSACVKLLVLLLYEIAYDKHLLVWKYVVLFVVYGVPFLFSKRILKRYGFRYARKFWELYVKGDPDKSSTSKRGESSDVN</sequence>
<protein>
    <submittedName>
        <fullName evidence="2">Uncharacterized protein</fullName>
    </submittedName>
</protein>
<reference evidence="3" key="1">
    <citation type="submission" date="2016-04" db="EMBL/GenBank/DDBJ databases">
        <authorList>
            <person name="Chen L."/>
            <person name="Zhuang W."/>
            <person name="Wang G."/>
        </authorList>
    </citation>
    <scope>NUCLEOTIDE SEQUENCE [LARGE SCALE GENOMIC DNA]</scope>
    <source>
        <strain evidence="3">17621</strain>
    </source>
</reference>
<evidence type="ECO:0000313" key="3">
    <source>
        <dbReference type="Proteomes" id="UP000192610"/>
    </source>
</evidence>
<gene>
    <name evidence="2" type="ORF">A4H97_22890</name>
</gene>
<evidence type="ECO:0000313" key="2">
    <source>
        <dbReference type="EMBL" id="OQP54333.1"/>
    </source>
</evidence>
<comment type="caution">
    <text evidence="2">The sequence shown here is derived from an EMBL/GenBank/DDBJ whole genome shotgun (WGS) entry which is preliminary data.</text>
</comment>
<feature type="transmembrane region" description="Helical" evidence="1">
    <location>
        <begin position="147"/>
        <end position="172"/>
    </location>
</feature>
<dbReference type="RefSeq" id="WP_081197643.1">
    <property type="nucleotide sequence ID" value="NZ_FOCZ01000011.1"/>
</dbReference>
<keyword evidence="1" id="KW-1133">Transmembrane helix</keyword>
<feature type="transmembrane region" description="Helical" evidence="1">
    <location>
        <begin position="12"/>
        <end position="35"/>
    </location>
</feature>
<keyword evidence="1" id="KW-0812">Transmembrane</keyword>
<name>A0A1V9F7E0_9BACT</name>
<keyword evidence="3" id="KW-1185">Reference proteome</keyword>
<feature type="transmembrane region" description="Helical" evidence="1">
    <location>
        <begin position="178"/>
        <end position="196"/>
    </location>
</feature>